<reference evidence="1 2" key="1">
    <citation type="submission" date="2020-05" db="EMBL/GenBank/DDBJ databases">
        <title>The draft genome sequence of Maribacter arenosus CAU 1321.</title>
        <authorList>
            <person name="Mu L."/>
        </authorList>
    </citation>
    <scope>NUCLEOTIDE SEQUENCE [LARGE SCALE GENOMIC DNA]</scope>
    <source>
        <strain evidence="1 2">CAU 1321</strain>
    </source>
</reference>
<dbReference type="InterPro" id="IPR029044">
    <property type="entry name" value="Nucleotide-diphossugar_trans"/>
</dbReference>
<sequence length="231" mass="26515">MNASNEHHTAILVFALSSKAEKKRKKIQNADQLFTAFSEHTLRIAVRTELPYFHYSEKEQEGDSFGERFTNAIQDIFNRGYRQIITIGNDSPQLKASHIQRAALLLAQNKSVIGPSADGGFYLMGLHRKNFDPEKFKDLPWQTSKLASRLERDFLNTPFEFVPLERLVDIDDSQDLTILSKYTNQLTYCIKRIVLSLIATTVSYYKTEHPYIAQFIFKAHQNRGSPLPMVA</sequence>
<dbReference type="Proteomes" id="UP000598350">
    <property type="component" value="Unassembled WGS sequence"/>
</dbReference>
<keyword evidence="2" id="KW-1185">Reference proteome</keyword>
<dbReference type="Gene3D" id="3.90.550.10">
    <property type="entry name" value="Spore Coat Polysaccharide Biosynthesis Protein SpsA, Chain A"/>
    <property type="match status" value="1"/>
</dbReference>
<dbReference type="PANTHER" id="PTHR36529:SF1">
    <property type="entry name" value="GLYCOSYLTRANSFERASE"/>
    <property type="match status" value="1"/>
</dbReference>
<name>A0ABR7VCE3_9FLAO</name>
<organism evidence="1 2">
    <name type="scientific">Maribacter arenosus</name>
    <dbReference type="NCBI Taxonomy" id="1854708"/>
    <lineage>
        <taxon>Bacteria</taxon>
        <taxon>Pseudomonadati</taxon>
        <taxon>Bacteroidota</taxon>
        <taxon>Flavobacteriia</taxon>
        <taxon>Flavobacteriales</taxon>
        <taxon>Flavobacteriaceae</taxon>
        <taxon>Maribacter</taxon>
    </lineage>
</organism>
<dbReference type="PANTHER" id="PTHR36529">
    <property type="entry name" value="SLL1095 PROTEIN"/>
    <property type="match status" value="1"/>
</dbReference>
<protein>
    <submittedName>
        <fullName evidence="1">DUF2064 domain-containing protein</fullName>
    </submittedName>
</protein>
<accession>A0ABR7VCE3</accession>
<comment type="caution">
    <text evidence="1">The sequence shown here is derived from an EMBL/GenBank/DDBJ whole genome shotgun (WGS) entry which is preliminary data.</text>
</comment>
<evidence type="ECO:0000313" key="1">
    <source>
        <dbReference type="EMBL" id="MBD0850576.1"/>
    </source>
</evidence>
<gene>
    <name evidence="1" type="ORF">HPE63_07840</name>
</gene>
<dbReference type="EMBL" id="JABTCG010000002">
    <property type="protein sequence ID" value="MBD0850576.1"/>
    <property type="molecule type" value="Genomic_DNA"/>
</dbReference>
<dbReference type="SUPFAM" id="SSF53448">
    <property type="entry name" value="Nucleotide-diphospho-sugar transferases"/>
    <property type="match status" value="1"/>
</dbReference>
<proteinExistence type="predicted"/>
<evidence type="ECO:0000313" key="2">
    <source>
        <dbReference type="Proteomes" id="UP000598350"/>
    </source>
</evidence>
<dbReference type="InterPro" id="IPR018641">
    <property type="entry name" value="Trfase_1_rSAM/seldom-assoc"/>
</dbReference>
<dbReference type="RefSeq" id="WP_188313697.1">
    <property type="nucleotide sequence ID" value="NZ_JABTCG010000002.1"/>
</dbReference>
<dbReference type="Pfam" id="PF09837">
    <property type="entry name" value="DUF2064"/>
    <property type="match status" value="1"/>
</dbReference>